<sequence length="550" mass="57468">MFAQMKVGTRLIAAFFLLALLGAVVAGIGIVNMGRIDDMAEHMYGNELLGLTHIKNANIALIKIGRARGNFLLAASEEERATHQASITRSLATGKEQLEQARPLFVTARAKELFTQFASTAAEYERLMAQALAVAARQPLTQHNAELDALLADTRKHANQLDEVLEQLSEQKEARAKHSAEQTAAIYASTRSFMLALVAGSVVAGLALGALITRSLTRQLGGEPAYAAAIAGAIAEGRLAVAIDTEPNDRSSMLFAMKTMRDNLAGIVRQVRAGTDTIATASSQIASGNLDLSSRTEAQASSLEETAASMEELTSTVRQNADNARQARDLAGTASTVAGRGGAVVGRVVETMEAINESSRKIVDIIGVIDGIAFQTNILALNAAVEAARAGEQGRGFAVVASEVRNLAHRSASAAKEIKTLIGNSVAQVELGATLVGEAGATMGEVVASVQGMNTIMASIAVAGQEQGASIEQVNLAITEMDHVTQKNAALVEEAAAAAGALREQAAALAALVDVFKLDGEAGRVLALAPQRRHAHPAAPERKAEFSEVA</sequence>
<keyword evidence="1" id="KW-0488">Methylation</keyword>
<reference evidence="7 8" key="1">
    <citation type="submission" date="2022-10" db="EMBL/GenBank/DDBJ databases">
        <title>Janthinobacterium sp. hw3 Genome sequencing.</title>
        <authorList>
            <person name="Park S."/>
        </authorList>
    </citation>
    <scope>NUCLEOTIDE SEQUENCE [LARGE SCALE GENOMIC DNA]</scope>
    <source>
        <strain evidence="8">hw3</strain>
    </source>
</reference>
<dbReference type="PANTHER" id="PTHR43531">
    <property type="entry name" value="PROTEIN ICFG"/>
    <property type="match status" value="1"/>
</dbReference>
<evidence type="ECO:0000313" key="7">
    <source>
        <dbReference type="EMBL" id="MDC8758183.1"/>
    </source>
</evidence>
<comment type="caution">
    <text evidence="7">The sequence shown here is derived from an EMBL/GenBank/DDBJ whole genome shotgun (WGS) entry which is preliminary data.</text>
</comment>
<accession>A0ABT5JZM7</accession>
<keyword evidence="3" id="KW-0807">Transducer</keyword>
<dbReference type="SUPFAM" id="SSF58104">
    <property type="entry name" value="Methyl-accepting chemotaxis protein (MCP) signaling domain"/>
    <property type="match status" value="1"/>
</dbReference>
<evidence type="ECO:0000259" key="6">
    <source>
        <dbReference type="PROSITE" id="PS50111"/>
    </source>
</evidence>
<dbReference type="PANTHER" id="PTHR43531:SF14">
    <property type="entry name" value="METHYL-ACCEPTING CHEMOTAXIS PROTEIN I-RELATED"/>
    <property type="match status" value="1"/>
</dbReference>
<evidence type="ECO:0000313" key="8">
    <source>
        <dbReference type="Proteomes" id="UP001221208"/>
    </source>
</evidence>
<dbReference type="Gene3D" id="1.10.287.950">
    <property type="entry name" value="Methyl-accepting chemotaxis protein"/>
    <property type="match status" value="1"/>
</dbReference>
<dbReference type="PROSITE" id="PS50111">
    <property type="entry name" value="CHEMOTAXIS_TRANSDUC_2"/>
    <property type="match status" value="1"/>
</dbReference>
<keyword evidence="5" id="KW-0812">Transmembrane</keyword>
<keyword evidence="8" id="KW-1185">Reference proteome</keyword>
<keyword evidence="5" id="KW-1133">Transmembrane helix</keyword>
<gene>
    <name evidence="7" type="ORF">OIK44_11350</name>
</gene>
<organism evidence="7 8">
    <name type="scientific">Janthinobacterium fluminis</name>
    <dbReference type="NCBI Taxonomy" id="2987524"/>
    <lineage>
        <taxon>Bacteria</taxon>
        <taxon>Pseudomonadati</taxon>
        <taxon>Pseudomonadota</taxon>
        <taxon>Betaproteobacteria</taxon>
        <taxon>Burkholderiales</taxon>
        <taxon>Oxalobacteraceae</taxon>
        <taxon>Janthinobacterium</taxon>
    </lineage>
</organism>
<keyword evidence="5" id="KW-0472">Membrane</keyword>
<dbReference type="InterPro" id="IPR024478">
    <property type="entry name" value="HlyB_4HB_MCP"/>
</dbReference>
<evidence type="ECO:0000256" key="5">
    <source>
        <dbReference type="SAM" id="Phobius"/>
    </source>
</evidence>
<comment type="similarity">
    <text evidence="2">Belongs to the methyl-accepting chemotaxis (MCP) protein family.</text>
</comment>
<dbReference type="PRINTS" id="PR00260">
    <property type="entry name" value="CHEMTRNSDUCR"/>
</dbReference>
<dbReference type="EMBL" id="JAQQXR010000004">
    <property type="protein sequence ID" value="MDC8758183.1"/>
    <property type="molecule type" value="Genomic_DNA"/>
</dbReference>
<protein>
    <submittedName>
        <fullName evidence="7">Methyl-accepting chemotaxis protein</fullName>
    </submittedName>
</protein>
<evidence type="ECO:0000256" key="2">
    <source>
        <dbReference type="ARBA" id="ARBA00029447"/>
    </source>
</evidence>
<evidence type="ECO:0000256" key="3">
    <source>
        <dbReference type="PROSITE-ProRule" id="PRU00284"/>
    </source>
</evidence>
<feature type="transmembrane region" description="Helical" evidence="5">
    <location>
        <begin position="193"/>
        <end position="212"/>
    </location>
</feature>
<feature type="coiled-coil region" evidence="4">
    <location>
        <begin position="151"/>
        <end position="181"/>
    </location>
</feature>
<dbReference type="Pfam" id="PF00015">
    <property type="entry name" value="MCPsignal"/>
    <property type="match status" value="1"/>
</dbReference>
<evidence type="ECO:0000256" key="4">
    <source>
        <dbReference type="SAM" id="Coils"/>
    </source>
</evidence>
<dbReference type="Proteomes" id="UP001221208">
    <property type="component" value="Unassembled WGS sequence"/>
</dbReference>
<feature type="domain" description="Methyl-accepting transducer" evidence="6">
    <location>
        <begin position="274"/>
        <end position="503"/>
    </location>
</feature>
<dbReference type="InterPro" id="IPR004089">
    <property type="entry name" value="MCPsignal_dom"/>
</dbReference>
<evidence type="ECO:0000256" key="1">
    <source>
        <dbReference type="ARBA" id="ARBA00022481"/>
    </source>
</evidence>
<dbReference type="InterPro" id="IPR004090">
    <property type="entry name" value="Chemotax_Me-accpt_rcpt"/>
</dbReference>
<name>A0ABT5JZM7_9BURK</name>
<dbReference type="CDD" id="cd11386">
    <property type="entry name" value="MCP_signal"/>
    <property type="match status" value="1"/>
</dbReference>
<dbReference type="SMART" id="SM00283">
    <property type="entry name" value="MA"/>
    <property type="match status" value="1"/>
</dbReference>
<dbReference type="RefSeq" id="WP_273670865.1">
    <property type="nucleotide sequence ID" value="NZ_JAQQXR010000004.1"/>
</dbReference>
<dbReference type="Pfam" id="PF12729">
    <property type="entry name" value="4HB_MCP_1"/>
    <property type="match status" value="1"/>
</dbReference>
<proteinExistence type="inferred from homology"/>
<keyword evidence="4" id="KW-0175">Coiled coil</keyword>
<dbReference type="InterPro" id="IPR051310">
    <property type="entry name" value="MCP_chemotaxis"/>
</dbReference>